<organism evidence="1 2">
    <name type="scientific">Phaeospirillum tilakii</name>
    <dbReference type="NCBI Taxonomy" id="741673"/>
    <lineage>
        <taxon>Bacteria</taxon>
        <taxon>Pseudomonadati</taxon>
        <taxon>Pseudomonadota</taxon>
        <taxon>Alphaproteobacteria</taxon>
        <taxon>Rhodospirillales</taxon>
        <taxon>Rhodospirillaceae</taxon>
        <taxon>Phaeospirillum</taxon>
    </lineage>
</organism>
<comment type="caution">
    <text evidence="1">The sequence shown here is derived from an EMBL/GenBank/DDBJ whole genome shotgun (WGS) entry which is preliminary data.</text>
</comment>
<protein>
    <submittedName>
        <fullName evidence="1">Carboxymuconolactone decarboxylase family protein</fullName>
    </submittedName>
</protein>
<evidence type="ECO:0000313" key="2">
    <source>
        <dbReference type="Proteomes" id="UP001597296"/>
    </source>
</evidence>
<reference evidence="2" key="1">
    <citation type="journal article" date="2019" name="Int. J. Syst. Evol. Microbiol.">
        <title>The Global Catalogue of Microorganisms (GCM) 10K type strain sequencing project: providing services to taxonomists for standard genome sequencing and annotation.</title>
        <authorList>
            <consortium name="The Broad Institute Genomics Platform"/>
            <consortium name="The Broad Institute Genome Sequencing Center for Infectious Disease"/>
            <person name="Wu L."/>
            <person name="Ma J."/>
        </authorList>
    </citation>
    <scope>NUCLEOTIDE SEQUENCE [LARGE SCALE GENOMIC DNA]</scope>
    <source>
        <strain evidence="2">KCTC 15012</strain>
    </source>
</reference>
<gene>
    <name evidence="1" type="ORF">ACFSNB_13800</name>
</gene>
<dbReference type="InterPro" id="IPR029032">
    <property type="entry name" value="AhpD-like"/>
</dbReference>
<dbReference type="EMBL" id="JBHUIY010000030">
    <property type="protein sequence ID" value="MFD2234882.1"/>
    <property type="molecule type" value="Genomic_DNA"/>
</dbReference>
<evidence type="ECO:0000313" key="1">
    <source>
        <dbReference type="EMBL" id="MFD2234882.1"/>
    </source>
</evidence>
<name>A0ABW5CEP7_9PROT</name>
<dbReference type="RefSeq" id="WP_377317540.1">
    <property type="nucleotide sequence ID" value="NZ_JBHUIY010000030.1"/>
</dbReference>
<accession>A0ABW5CEP7</accession>
<sequence>MSRIAPVDPATAPAEIRAAHDELIKSHALSNMKAVLLHSPAALDAVLQWYRLFEQVAPVIGSRGAVLFCFAISKANACELCTTFMRREIIGWGEDPEALTLTPAEQLLWDYGQQLARDANRVDDALFARLQAAFTPRQIVDLTVFGTLMIVNNLFNSALRIDVDAVLDPYRIDPEHYFV</sequence>
<keyword evidence="2" id="KW-1185">Reference proteome</keyword>
<dbReference type="Proteomes" id="UP001597296">
    <property type="component" value="Unassembled WGS sequence"/>
</dbReference>
<dbReference type="Gene3D" id="1.20.1290.10">
    <property type="entry name" value="AhpD-like"/>
    <property type="match status" value="1"/>
</dbReference>
<proteinExistence type="predicted"/>
<dbReference type="SUPFAM" id="SSF69118">
    <property type="entry name" value="AhpD-like"/>
    <property type="match status" value="1"/>
</dbReference>